<evidence type="ECO:0000313" key="3">
    <source>
        <dbReference type="Proteomes" id="UP000535406"/>
    </source>
</evidence>
<dbReference type="EMBL" id="JACHIK010000002">
    <property type="protein sequence ID" value="MBB5041445.1"/>
    <property type="molecule type" value="Genomic_DNA"/>
</dbReference>
<accession>A0A7W7YSQ1</accession>
<feature type="compositionally biased region" description="Polar residues" evidence="1">
    <location>
        <begin position="102"/>
        <end position="114"/>
    </location>
</feature>
<proteinExistence type="predicted"/>
<sequence>MAAGSDGAGGYIDQWNAGLAAAVSLLGESGFPAALERALRQLVSFEMMNGFAYAPGGKAFDLDNERIVGDRTTIVDHYLAGAYILDPSTMPSAIRRPAACSSCANSRPTASPRRNITAATTRRRALSTRSASC</sequence>
<keyword evidence="3" id="KW-1185">Reference proteome</keyword>
<dbReference type="AlphaFoldDB" id="A0A7W7YSQ1"/>
<dbReference type="Proteomes" id="UP000535406">
    <property type="component" value="Unassembled WGS sequence"/>
</dbReference>
<evidence type="ECO:0000256" key="1">
    <source>
        <dbReference type="SAM" id="MobiDB-lite"/>
    </source>
</evidence>
<feature type="region of interest" description="Disordered" evidence="1">
    <location>
        <begin position="102"/>
        <end position="133"/>
    </location>
</feature>
<protein>
    <submittedName>
        <fullName evidence="2">Uncharacterized protein</fullName>
    </submittedName>
</protein>
<reference evidence="2 3" key="1">
    <citation type="submission" date="2020-08" db="EMBL/GenBank/DDBJ databases">
        <title>Genomic Encyclopedia of Type Strains, Phase IV (KMG-IV): sequencing the most valuable type-strain genomes for metagenomic binning, comparative biology and taxonomic classification.</title>
        <authorList>
            <person name="Goeker M."/>
        </authorList>
    </citation>
    <scope>NUCLEOTIDE SEQUENCE [LARGE SCALE GENOMIC DNA]</scope>
    <source>
        <strain evidence="2 3">DSM 21319</strain>
    </source>
</reference>
<dbReference type="RefSeq" id="WP_246434169.1">
    <property type="nucleotide sequence ID" value="NZ_JACHIK010000002.1"/>
</dbReference>
<gene>
    <name evidence="2" type="ORF">HNQ66_000828</name>
</gene>
<comment type="caution">
    <text evidence="2">The sequence shown here is derived from an EMBL/GenBank/DDBJ whole genome shotgun (WGS) entry which is preliminary data.</text>
</comment>
<organism evidence="2 3">
    <name type="scientific">Shinella fusca</name>
    <dbReference type="NCBI Taxonomy" id="544480"/>
    <lineage>
        <taxon>Bacteria</taxon>
        <taxon>Pseudomonadati</taxon>
        <taxon>Pseudomonadota</taxon>
        <taxon>Alphaproteobacteria</taxon>
        <taxon>Hyphomicrobiales</taxon>
        <taxon>Rhizobiaceae</taxon>
        <taxon>Shinella</taxon>
    </lineage>
</organism>
<evidence type="ECO:0000313" key="2">
    <source>
        <dbReference type="EMBL" id="MBB5041445.1"/>
    </source>
</evidence>
<name>A0A7W7YSQ1_9HYPH</name>